<comment type="similarity">
    <text evidence="1">Belongs to the AB hydrolase superfamily. FUS2 hydrolase family.</text>
</comment>
<dbReference type="Gene3D" id="3.40.50.1820">
    <property type="entry name" value="alpha/beta hydrolase"/>
    <property type="match status" value="1"/>
</dbReference>
<protein>
    <recommendedName>
        <fullName evidence="2">AB hydrolase-1 domain-containing protein</fullName>
    </recommendedName>
</protein>
<gene>
    <name evidence="3" type="ORF">A3B31_03945</name>
</gene>
<dbReference type="Proteomes" id="UP000177349">
    <property type="component" value="Unassembled WGS sequence"/>
</dbReference>
<evidence type="ECO:0000313" key="4">
    <source>
        <dbReference type="Proteomes" id="UP000177349"/>
    </source>
</evidence>
<dbReference type="InterPro" id="IPR029058">
    <property type="entry name" value="AB_hydrolase_fold"/>
</dbReference>
<dbReference type="Pfam" id="PF00561">
    <property type="entry name" value="Abhydrolase_1"/>
    <property type="match status" value="1"/>
</dbReference>
<dbReference type="AlphaFoldDB" id="A0A1G2BTR4"/>
<dbReference type="InterPro" id="IPR000073">
    <property type="entry name" value="AB_hydrolase_1"/>
</dbReference>
<accession>A0A1G2BTR4</accession>
<evidence type="ECO:0000313" key="3">
    <source>
        <dbReference type="EMBL" id="OGY92533.1"/>
    </source>
</evidence>
<dbReference type="EMBL" id="MHKN01000015">
    <property type="protein sequence ID" value="OGY92533.1"/>
    <property type="molecule type" value="Genomic_DNA"/>
</dbReference>
<comment type="caution">
    <text evidence="3">The sequence shown here is derived from an EMBL/GenBank/DDBJ whole genome shotgun (WGS) entry which is preliminary data.</text>
</comment>
<proteinExistence type="inferred from homology"/>
<evidence type="ECO:0000256" key="1">
    <source>
        <dbReference type="ARBA" id="ARBA00038115"/>
    </source>
</evidence>
<sequence length="257" mass="29401">MRIGRTFLDTRRGYRISLTVIEPLKPPMTRPLIVLSHGLGVDHRYPLIQTLARQFQKKGYRVAYFDLAGHGRTGGGVQKRLVGNFYYDTLDVLRWFRSHSLYRRDKIVLVGHSIGALAALLAAATRPRNLAGVVAIASNAESGGKYLAMKTAGKTEEYATFTRIGRRKVHPDFWRGRRRYVPKKFIPHIAVPTLFICGSADATNTPHESRLLYRWTRAPRVLAIIAGADHYFRSERLRLKVSKRIEQWLIRQKKVSH</sequence>
<dbReference type="PANTHER" id="PTHR22946">
    <property type="entry name" value="DIENELACTONE HYDROLASE DOMAIN-CONTAINING PROTEIN-RELATED"/>
    <property type="match status" value="1"/>
</dbReference>
<feature type="domain" description="AB hydrolase-1" evidence="2">
    <location>
        <begin position="31"/>
        <end position="138"/>
    </location>
</feature>
<evidence type="ECO:0000259" key="2">
    <source>
        <dbReference type="Pfam" id="PF00561"/>
    </source>
</evidence>
<dbReference type="InterPro" id="IPR050261">
    <property type="entry name" value="FrsA_esterase"/>
</dbReference>
<name>A0A1G2BTR4_9BACT</name>
<reference evidence="3 4" key="1">
    <citation type="journal article" date="2016" name="Nat. Commun.">
        <title>Thousands of microbial genomes shed light on interconnected biogeochemical processes in an aquifer system.</title>
        <authorList>
            <person name="Anantharaman K."/>
            <person name="Brown C.T."/>
            <person name="Hug L.A."/>
            <person name="Sharon I."/>
            <person name="Castelle C.J."/>
            <person name="Probst A.J."/>
            <person name="Thomas B.C."/>
            <person name="Singh A."/>
            <person name="Wilkins M.J."/>
            <person name="Karaoz U."/>
            <person name="Brodie E.L."/>
            <person name="Williams K.H."/>
            <person name="Hubbard S.S."/>
            <person name="Banfield J.F."/>
        </authorList>
    </citation>
    <scope>NUCLEOTIDE SEQUENCE [LARGE SCALE GENOMIC DNA]</scope>
</reference>
<organism evidence="3 4">
    <name type="scientific">Candidatus Komeilibacteria bacterium RIFCSPLOWO2_01_FULL_53_11</name>
    <dbReference type="NCBI Taxonomy" id="1798552"/>
    <lineage>
        <taxon>Bacteria</taxon>
        <taxon>Candidatus Komeiliibacteriota</taxon>
    </lineage>
</organism>
<dbReference type="SUPFAM" id="SSF53474">
    <property type="entry name" value="alpha/beta-Hydrolases"/>
    <property type="match status" value="1"/>
</dbReference>